<comment type="catalytic activity">
    <reaction evidence="17">
        <text>gamma-carotene = all-trans-beta-carotene</text>
        <dbReference type="Rhea" id="RHEA:32239"/>
        <dbReference type="ChEBI" id="CHEBI:17579"/>
        <dbReference type="ChEBI" id="CHEBI:27740"/>
        <dbReference type="EC" id="5.5.1.19"/>
    </reaction>
</comment>
<keyword evidence="12" id="KW-0125">Carotenoid biosynthesis</keyword>
<dbReference type="SFLD" id="SFLDG01212">
    <property type="entry name" value="Phytoene_synthase_like"/>
    <property type="match status" value="1"/>
</dbReference>
<dbReference type="Gene3D" id="1.10.600.10">
    <property type="entry name" value="Farnesyl Diphosphate Synthase"/>
    <property type="match status" value="1"/>
</dbReference>
<evidence type="ECO:0000256" key="14">
    <source>
        <dbReference type="ARBA" id="ARBA00023136"/>
    </source>
</evidence>
<comment type="similarity">
    <text evidence="5">In the N-terminal section; belongs to the lycopene beta-cyclase family.</text>
</comment>
<dbReference type="InterPro" id="IPR019845">
    <property type="entry name" value="Squalene/phytoene_synthase_CS"/>
</dbReference>
<accession>A0A8H6JPJ4</accession>
<feature type="domain" description="Thioesterase" evidence="21">
    <location>
        <begin position="904"/>
        <end position="953"/>
    </location>
</feature>
<feature type="transmembrane region" description="Helical" evidence="20">
    <location>
        <begin position="146"/>
        <end position="163"/>
    </location>
</feature>
<dbReference type="PROSITE" id="PS01044">
    <property type="entry name" value="SQUALEN_PHYTOEN_SYN_1"/>
    <property type="match status" value="1"/>
</dbReference>
<feature type="compositionally biased region" description="Low complexity" evidence="19">
    <location>
        <begin position="647"/>
        <end position="668"/>
    </location>
</feature>
<evidence type="ECO:0000256" key="16">
    <source>
        <dbReference type="ARBA" id="ARBA00023268"/>
    </source>
</evidence>
<dbReference type="GO" id="GO:0016117">
    <property type="term" value="P:carotenoid biosynthetic process"/>
    <property type="evidence" value="ECO:0007669"/>
    <property type="project" value="UniProtKB-KW"/>
</dbReference>
<keyword evidence="15" id="KW-0413">Isomerase</keyword>
<evidence type="ECO:0000256" key="10">
    <source>
        <dbReference type="ARBA" id="ARBA00022679"/>
    </source>
</evidence>
<dbReference type="NCBIfam" id="TIGR03462">
    <property type="entry name" value="CarR_dom_SF"/>
    <property type="match status" value="2"/>
</dbReference>
<dbReference type="PANTHER" id="PTHR31480">
    <property type="entry name" value="BIFUNCTIONAL LYCOPENE CYCLASE/PHYTOENE SYNTHASE"/>
    <property type="match status" value="1"/>
</dbReference>
<proteinExistence type="inferred from homology"/>
<feature type="compositionally biased region" description="Low complexity" evidence="19">
    <location>
        <begin position="683"/>
        <end position="705"/>
    </location>
</feature>
<evidence type="ECO:0000313" key="22">
    <source>
        <dbReference type="EMBL" id="KAF6816465.1"/>
    </source>
</evidence>
<gene>
    <name evidence="22" type="ORF">CPLU01_13856</name>
</gene>
<comment type="pathway">
    <text evidence="3">Carotenoid biosynthesis; beta-carotene biosynthesis.</text>
</comment>
<evidence type="ECO:0000313" key="23">
    <source>
        <dbReference type="Proteomes" id="UP000654918"/>
    </source>
</evidence>
<feature type="compositionally biased region" description="Pro residues" evidence="19">
    <location>
        <begin position="706"/>
        <end position="717"/>
    </location>
</feature>
<dbReference type="EC" id="2.5.1.32" evidence="8"/>
<dbReference type="Gene3D" id="3.10.129.10">
    <property type="entry name" value="Hotdog Thioesterase"/>
    <property type="match status" value="1"/>
</dbReference>
<dbReference type="SUPFAM" id="SSF48576">
    <property type="entry name" value="Terpenoid synthases"/>
    <property type="match status" value="1"/>
</dbReference>
<feature type="transmembrane region" description="Helical" evidence="20">
    <location>
        <begin position="223"/>
        <end position="240"/>
    </location>
</feature>
<evidence type="ECO:0000256" key="20">
    <source>
        <dbReference type="SAM" id="Phobius"/>
    </source>
</evidence>
<dbReference type="InterPro" id="IPR002060">
    <property type="entry name" value="Squ/phyt_synthse"/>
</dbReference>
<keyword evidence="11 20" id="KW-0812">Transmembrane</keyword>
<dbReference type="SUPFAM" id="SSF54637">
    <property type="entry name" value="Thioesterase/thiol ester dehydrase-isomerase"/>
    <property type="match status" value="1"/>
</dbReference>
<dbReference type="InterPro" id="IPR033904">
    <property type="entry name" value="Trans_IPPS_HH"/>
</dbReference>
<keyword evidence="14 20" id="KW-0472">Membrane</keyword>
<evidence type="ECO:0000256" key="11">
    <source>
        <dbReference type="ARBA" id="ARBA00022692"/>
    </source>
</evidence>
<evidence type="ECO:0000256" key="4">
    <source>
        <dbReference type="ARBA" id="ARBA00005172"/>
    </source>
</evidence>
<dbReference type="UniPathway" id="UPA00802"/>
<name>A0A8H6JPJ4_9PEZI</name>
<comment type="catalytic activity">
    <reaction evidence="1">
        <text>2 (2E,6E,10E)-geranylgeranyl diphosphate = 15-cis-phytoene + 2 diphosphate</text>
        <dbReference type="Rhea" id="RHEA:34475"/>
        <dbReference type="ChEBI" id="CHEBI:27787"/>
        <dbReference type="ChEBI" id="CHEBI:33019"/>
        <dbReference type="ChEBI" id="CHEBI:58756"/>
        <dbReference type="EC" id="2.5.1.32"/>
    </reaction>
</comment>
<evidence type="ECO:0000259" key="21">
    <source>
        <dbReference type="Pfam" id="PF03061"/>
    </source>
</evidence>
<feature type="transmembrane region" description="Helical" evidence="20">
    <location>
        <begin position="37"/>
        <end position="60"/>
    </location>
</feature>
<keyword evidence="16" id="KW-0511">Multifunctional enzyme</keyword>
<evidence type="ECO:0000256" key="19">
    <source>
        <dbReference type="SAM" id="MobiDB-lite"/>
    </source>
</evidence>
<dbReference type="InterPro" id="IPR006683">
    <property type="entry name" value="Thioestr_dom"/>
</dbReference>
<dbReference type="Pfam" id="PF00494">
    <property type="entry name" value="SQS_PSY"/>
    <property type="match status" value="1"/>
</dbReference>
<evidence type="ECO:0000256" key="13">
    <source>
        <dbReference type="ARBA" id="ARBA00022989"/>
    </source>
</evidence>
<dbReference type="Proteomes" id="UP000654918">
    <property type="component" value="Unassembled WGS sequence"/>
</dbReference>
<dbReference type="AlphaFoldDB" id="A0A8H6JPJ4"/>
<feature type="region of interest" description="Disordered" evidence="19">
    <location>
        <begin position="614"/>
        <end position="718"/>
    </location>
</feature>
<dbReference type="SFLD" id="SFLDG01018">
    <property type="entry name" value="Squalene/Phytoene_Synthase_Lik"/>
    <property type="match status" value="1"/>
</dbReference>
<keyword evidence="13 20" id="KW-1133">Transmembrane helix</keyword>
<dbReference type="SFLD" id="SFLDS00005">
    <property type="entry name" value="Isoprenoid_Synthase_Type_I"/>
    <property type="match status" value="1"/>
</dbReference>
<comment type="caution">
    <text evidence="22">The sequence shown here is derived from an EMBL/GenBank/DDBJ whole genome shotgun (WGS) entry which is preliminary data.</text>
</comment>
<dbReference type="PROSITE" id="PS01045">
    <property type="entry name" value="SQUALEN_PHYTOEN_SYN_2"/>
    <property type="match status" value="1"/>
</dbReference>
<evidence type="ECO:0000256" key="5">
    <source>
        <dbReference type="ARBA" id="ARBA00008247"/>
    </source>
</evidence>
<evidence type="ECO:0000256" key="3">
    <source>
        <dbReference type="ARBA" id="ARBA00005089"/>
    </source>
</evidence>
<keyword evidence="10" id="KW-0808">Transferase</keyword>
<dbReference type="EC" id="5.5.1.19" evidence="7"/>
<dbReference type="InterPro" id="IPR017825">
    <property type="entry name" value="Lycopene_cyclase_dom"/>
</dbReference>
<sequence length="1013" mass="111107">MGYDYALVHLKYTIPLAALLTLFSYPLFTRLDAVRTAFIVTIAFVATIPWDSFLIRTGIWTYPPNAVLGPTLYDIPIEELFFFIIQTYITAQLYIIFNKPVLHAQYLNSPATLPSWIKHGKTFGQVALASSVALGTYLIAKEGEGTYMGLILVWACSFALFTWTITAHFLLALPLACTALPIMLPTVYLWVVDEMALGRGTWAIESGTKLELKLFGSLEIEEATFFLVTNILVVFGVAAFDKAVAVCDAFPNRFDKPADALSMSLLRARVLPSSQYDMQRILGIRQAATRLAKKSRSFHLASSVFPGRLRIDLTLLYSYCRLADDLVDDAKSPEEAATWISKLDRHLNMLYKDPESDSAHAAARYAEENFPDSALSALDLLPSSLVPREPLAELLKGFEMDLSFSSKTFPIATPEDLELYAARVASTVGQACLELVFHHCKHNLPAYMQAYLRNTARQMGLALQFVNIARDIAVDAKIGRVYLPTSWLKDEGLVPEDVLEKPTGEGVANVRRRVLAKAFEHYGEARESMRWIPAEGRGPMIVAVESYMEIGRVLVRNGNASAADGTGRATVPKSRRIWVALNVLVVCASLRIGPIARRRSDITGQPASPLLIRAQHAPSPTSHRSPAWGATTGSRSPPKTNDVAKCPSLTSTSSNPTPRPAATTTQTSLTMIPRTTARRLLRDLSSSPRAALRPFTTTPRSLLSPQRPPPSNLPPSPLDLQQAAASAALKNLSHLTPAQITTLLSAAPPTPAAAAPSRRSILLRRALWALFFFALGYKLTSDQMESIRFLMPLLYPPQDFHPDDFGIIREEATADAVADVPSLGAMASYVDVSSDGKQHLRMSNWDSWEPYEDFSAERRAKHLCAGTLNNPNALGLVHQVFRHRLTGELVLAVVFGQGTSGWPGVVHGGMTSTVMDEAMGRLAALKFSANTAVTATLRLDFKEPVTPGLPYIVRVHEMVPEVQLARSGGEDKTDRKLWVFGRMEAPDGAVAMEASGLFVVPKGVEVQPLGKRF</sequence>
<evidence type="ECO:0000256" key="9">
    <source>
        <dbReference type="ARBA" id="ARBA00018909"/>
    </source>
</evidence>
<evidence type="ECO:0000256" key="6">
    <source>
        <dbReference type="ARBA" id="ARBA00008406"/>
    </source>
</evidence>
<dbReference type="CDD" id="cd00683">
    <property type="entry name" value="Trans_IPPS_HH"/>
    <property type="match status" value="1"/>
</dbReference>
<evidence type="ECO:0000256" key="15">
    <source>
        <dbReference type="ARBA" id="ARBA00023235"/>
    </source>
</evidence>
<comment type="catalytic activity">
    <reaction evidence="18">
        <text>all-trans-lycopene = gamma-carotene</text>
        <dbReference type="Rhea" id="RHEA:32219"/>
        <dbReference type="ChEBI" id="CHEBI:15948"/>
        <dbReference type="ChEBI" id="CHEBI:27740"/>
        <dbReference type="EC" id="5.5.1.19"/>
    </reaction>
</comment>
<dbReference type="Pfam" id="PF03061">
    <property type="entry name" value="4HBT"/>
    <property type="match status" value="1"/>
</dbReference>
<keyword evidence="23" id="KW-1185">Reference proteome</keyword>
<evidence type="ECO:0000256" key="7">
    <source>
        <dbReference type="ARBA" id="ARBA00012242"/>
    </source>
</evidence>
<dbReference type="UniPathway" id="UPA00799">
    <property type="reaction ID" value="UER00773"/>
</dbReference>
<protein>
    <recommendedName>
        <fullName evidence="9">Bifunctional lycopene cyclase/phytoene synthase</fullName>
        <ecNumber evidence="8">2.5.1.32</ecNumber>
        <ecNumber evidence="7">5.5.1.19</ecNumber>
    </recommendedName>
</protein>
<evidence type="ECO:0000256" key="8">
    <source>
        <dbReference type="ARBA" id="ARBA00012396"/>
    </source>
</evidence>
<organism evidence="22 23">
    <name type="scientific">Colletotrichum plurivorum</name>
    <dbReference type="NCBI Taxonomy" id="2175906"/>
    <lineage>
        <taxon>Eukaryota</taxon>
        <taxon>Fungi</taxon>
        <taxon>Dikarya</taxon>
        <taxon>Ascomycota</taxon>
        <taxon>Pezizomycotina</taxon>
        <taxon>Sordariomycetes</taxon>
        <taxon>Hypocreomycetidae</taxon>
        <taxon>Glomerellales</taxon>
        <taxon>Glomerellaceae</taxon>
        <taxon>Colletotrichum</taxon>
        <taxon>Colletotrichum orchidearum species complex</taxon>
    </lineage>
</organism>
<dbReference type="InterPro" id="IPR044843">
    <property type="entry name" value="Trans_IPPS_bact-type"/>
</dbReference>
<comment type="similarity">
    <text evidence="6">In the C-terminal section; belongs to the phytoene/squalene synthase family.</text>
</comment>
<dbReference type="InterPro" id="IPR008949">
    <property type="entry name" value="Isoprenoid_synthase_dom_sf"/>
</dbReference>
<feature type="transmembrane region" description="Helical" evidence="20">
    <location>
        <begin position="6"/>
        <end position="25"/>
    </location>
</feature>
<dbReference type="SMR" id="A0A8H6JPJ4"/>
<feature type="transmembrane region" description="Helical" evidence="20">
    <location>
        <begin position="170"/>
        <end position="191"/>
    </location>
</feature>
<evidence type="ECO:0000256" key="1">
    <source>
        <dbReference type="ARBA" id="ARBA00001805"/>
    </source>
</evidence>
<dbReference type="GO" id="GO:0051996">
    <property type="term" value="F:squalene synthase [NAD(P)H] activity"/>
    <property type="evidence" value="ECO:0007669"/>
    <property type="project" value="InterPro"/>
</dbReference>
<evidence type="ECO:0000256" key="18">
    <source>
        <dbReference type="ARBA" id="ARBA00029335"/>
    </source>
</evidence>
<dbReference type="GO" id="GO:0016872">
    <property type="term" value="F:intramolecular lyase activity"/>
    <property type="evidence" value="ECO:0007669"/>
    <property type="project" value="InterPro"/>
</dbReference>
<dbReference type="GO" id="GO:0016020">
    <property type="term" value="C:membrane"/>
    <property type="evidence" value="ECO:0007669"/>
    <property type="project" value="UniProtKB-SubCell"/>
</dbReference>
<reference evidence="22" key="1">
    <citation type="journal article" date="2020" name="Phytopathology">
        <title>Genome Sequence Resources of Colletotrichum truncatum, C. plurivorum, C. musicola, and C. sojae: Four Species Pathogenic to Soybean (Glycine max).</title>
        <authorList>
            <person name="Rogerio F."/>
            <person name="Boufleur T.R."/>
            <person name="Ciampi-Guillardi M."/>
            <person name="Sukno S.A."/>
            <person name="Thon M.R."/>
            <person name="Massola Junior N.S."/>
            <person name="Baroncelli R."/>
        </authorList>
    </citation>
    <scope>NUCLEOTIDE SEQUENCE</scope>
    <source>
        <strain evidence="22">LFN00145</strain>
    </source>
</reference>
<dbReference type="GO" id="GO:0045436">
    <property type="term" value="F:lycopene beta cyclase activity"/>
    <property type="evidence" value="ECO:0007669"/>
    <property type="project" value="UniProtKB-ARBA"/>
</dbReference>
<evidence type="ECO:0000256" key="12">
    <source>
        <dbReference type="ARBA" id="ARBA00022746"/>
    </source>
</evidence>
<comment type="pathway">
    <text evidence="4">Carotenoid biosynthesis; phytoene biosynthesis; all-trans-phytoene from geranylgeranyl diphosphate: step 1/1.</text>
</comment>
<feature type="transmembrane region" description="Helical" evidence="20">
    <location>
        <begin position="80"/>
        <end position="97"/>
    </location>
</feature>
<evidence type="ECO:0000256" key="2">
    <source>
        <dbReference type="ARBA" id="ARBA00004141"/>
    </source>
</evidence>
<dbReference type="GO" id="GO:0004311">
    <property type="term" value="F:geranylgeranyl diphosphate synthase activity"/>
    <property type="evidence" value="ECO:0007669"/>
    <property type="project" value="InterPro"/>
</dbReference>
<dbReference type="InterPro" id="IPR029069">
    <property type="entry name" value="HotDog_dom_sf"/>
</dbReference>
<dbReference type="EMBL" id="WIGO01000336">
    <property type="protein sequence ID" value="KAF6816465.1"/>
    <property type="molecule type" value="Genomic_DNA"/>
</dbReference>
<comment type="subcellular location">
    <subcellularLocation>
        <location evidence="2">Membrane</location>
        <topology evidence="2">Multi-pass membrane protein</topology>
    </subcellularLocation>
</comment>
<dbReference type="CDD" id="cd03443">
    <property type="entry name" value="PaaI_thioesterase"/>
    <property type="match status" value="1"/>
</dbReference>
<evidence type="ECO:0000256" key="17">
    <source>
        <dbReference type="ARBA" id="ARBA00029313"/>
    </source>
</evidence>